<gene>
    <name evidence="2" type="ORF">GCM10023092_24740</name>
</gene>
<dbReference type="InterPro" id="IPR050834">
    <property type="entry name" value="Glycosyltransf_2"/>
</dbReference>
<name>A0ABP8MXA1_9BACT</name>
<reference evidence="3" key="1">
    <citation type="journal article" date="2019" name="Int. J. Syst. Evol. Microbiol.">
        <title>The Global Catalogue of Microorganisms (GCM) 10K type strain sequencing project: providing services to taxonomists for standard genome sequencing and annotation.</title>
        <authorList>
            <consortium name="The Broad Institute Genomics Platform"/>
            <consortium name="The Broad Institute Genome Sequencing Center for Infectious Disease"/>
            <person name="Wu L."/>
            <person name="Ma J."/>
        </authorList>
    </citation>
    <scope>NUCLEOTIDE SEQUENCE [LARGE SCALE GENOMIC DNA]</scope>
    <source>
        <strain evidence="3">JCM 31921</strain>
    </source>
</reference>
<dbReference type="Pfam" id="PF00535">
    <property type="entry name" value="Glycos_transf_2"/>
    <property type="match status" value="1"/>
</dbReference>
<proteinExistence type="predicted"/>
<dbReference type="PANTHER" id="PTHR43685">
    <property type="entry name" value="GLYCOSYLTRANSFERASE"/>
    <property type="match status" value="1"/>
</dbReference>
<keyword evidence="3" id="KW-1185">Reference proteome</keyword>
<dbReference type="CDD" id="cd00761">
    <property type="entry name" value="Glyco_tranf_GTA_type"/>
    <property type="match status" value="1"/>
</dbReference>
<dbReference type="SUPFAM" id="SSF53448">
    <property type="entry name" value="Nucleotide-diphospho-sugar transferases"/>
    <property type="match status" value="1"/>
</dbReference>
<dbReference type="Gene3D" id="3.90.550.10">
    <property type="entry name" value="Spore Coat Polysaccharide Biosynthesis Protein SpsA, Chain A"/>
    <property type="match status" value="1"/>
</dbReference>
<dbReference type="PANTHER" id="PTHR43685:SF11">
    <property type="entry name" value="GLYCOSYLTRANSFERASE TAGX-RELATED"/>
    <property type="match status" value="1"/>
</dbReference>
<evidence type="ECO:0000259" key="1">
    <source>
        <dbReference type="Pfam" id="PF00535"/>
    </source>
</evidence>
<dbReference type="Proteomes" id="UP001501410">
    <property type="component" value="Unassembled WGS sequence"/>
</dbReference>
<dbReference type="InterPro" id="IPR029044">
    <property type="entry name" value="Nucleotide-diphossugar_trans"/>
</dbReference>
<evidence type="ECO:0000313" key="2">
    <source>
        <dbReference type="EMBL" id="GAA4457671.1"/>
    </source>
</evidence>
<protein>
    <recommendedName>
        <fullName evidence="1">Glycosyltransferase 2-like domain-containing protein</fullName>
    </recommendedName>
</protein>
<organism evidence="2 3">
    <name type="scientific">Rurimicrobium arvi</name>
    <dbReference type="NCBI Taxonomy" id="2049916"/>
    <lineage>
        <taxon>Bacteria</taxon>
        <taxon>Pseudomonadati</taxon>
        <taxon>Bacteroidota</taxon>
        <taxon>Chitinophagia</taxon>
        <taxon>Chitinophagales</taxon>
        <taxon>Chitinophagaceae</taxon>
        <taxon>Rurimicrobium</taxon>
    </lineage>
</organism>
<dbReference type="RefSeq" id="WP_344827626.1">
    <property type="nucleotide sequence ID" value="NZ_BAABEZ010000024.1"/>
</dbReference>
<comment type="caution">
    <text evidence="2">The sequence shown here is derived from an EMBL/GenBank/DDBJ whole genome shotgun (WGS) entry which is preliminary data.</text>
</comment>
<evidence type="ECO:0000313" key="3">
    <source>
        <dbReference type="Proteomes" id="UP001501410"/>
    </source>
</evidence>
<accession>A0ABP8MXA1</accession>
<sequence length="347" mass="39444">MRPAMVSIVIPFYNEERYLLRSVNSALSQTYTAVEIILVNDGSDDGSAAIAARLAGAYDNVLYIDAPHHSPGHARNLGIGRASGTYITFLDADDELEPDAVEVLMRASQRTSASLTVCRFSLHDPYGNHTASLGWSGNAGTISTADALMALYTRKIVFMVCARLYRTDLVRKCPFPEGQWFEDTPFLVQYLLCSECVTLVEDSLYRVHAKPASITRATISCKRIGDAWLALLREYELLQNSDVWPGLKTIFLRYQIQPVLLNLFFLAADRKELPDSRAVESAYEQHERAFAQLFSGQMHRPGFRTWYHMQLLSLYRKLGWNITCKILPYLKRKQFRTVQQLRSRNDN</sequence>
<dbReference type="InterPro" id="IPR001173">
    <property type="entry name" value="Glyco_trans_2-like"/>
</dbReference>
<feature type="domain" description="Glycosyltransferase 2-like" evidence="1">
    <location>
        <begin position="7"/>
        <end position="132"/>
    </location>
</feature>
<dbReference type="EMBL" id="BAABEZ010000024">
    <property type="protein sequence ID" value="GAA4457671.1"/>
    <property type="molecule type" value="Genomic_DNA"/>
</dbReference>